<dbReference type="OrthoDB" id="5846299at2759"/>
<gene>
    <name evidence="2" type="ORF">NECAME_12707</name>
</gene>
<protein>
    <submittedName>
        <fullName evidence="2">Uncharacterized protein</fullName>
    </submittedName>
</protein>
<evidence type="ECO:0000313" key="3">
    <source>
        <dbReference type="Proteomes" id="UP000053676"/>
    </source>
</evidence>
<reference evidence="3" key="1">
    <citation type="journal article" date="2014" name="Nat. Genet.">
        <title>Genome of the human hookworm Necator americanus.</title>
        <authorList>
            <person name="Tang Y.T."/>
            <person name="Gao X."/>
            <person name="Rosa B.A."/>
            <person name="Abubucker S."/>
            <person name="Hallsworth-Pepin K."/>
            <person name="Martin J."/>
            <person name="Tyagi R."/>
            <person name="Heizer E."/>
            <person name="Zhang X."/>
            <person name="Bhonagiri-Palsikar V."/>
            <person name="Minx P."/>
            <person name="Warren W.C."/>
            <person name="Wang Q."/>
            <person name="Zhan B."/>
            <person name="Hotez P.J."/>
            <person name="Sternberg P.W."/>
            <person name="Dougall A."/>
            <person name="Gaze S.T."/>
            <person name="Mulvenna J."/>
            <person name="Sotillo J."/>
            <person name="Ranganathan S."/>
            <person name="Rabelo E.M."/>
            <person name="Wilson R.K."/>
            <person name="Felgner P.L."/>
            <person name="Bethony J."/>
            <person name="Hawdon J.M."/>
            <person name="Gasser R.B."/>
            <person name="Loukas A."/>
            <person name="Mitreva M."/>
        </authorList>
    </citation>
    <scope>NUCLEOTIDE SEQUENCE [LARGE SCALE GENOMIC DNA]</scope>
</reference>
<sequence>MTTNELATCDASHSALGHYSNQDFLSMEPVYLLVYHDVKKKRCNYVVETDEERISTRITRDHTEARQRLVLRWYCVKSCVRFGCGSQGVELIPGSAVYGTAPHAMNGSLSAIIVRVLLLCALVALSSGYYLAYKPSKNGLLPIKKSQIGGLVGSRNCYFSPVSCVITRDVSAYRKLAGPS</sequence>
<keyword evidence="1" id="KW-1133">Transmembrane helix</keyword>
<dbReference type="AlphaFoldDB" id="W2T0T6"/>
<dbReference type="EMBL" id="KI660332">
    <property type="protein sequence ID" value="ETN74841.1"/>
    <property type="molecule type" value="Genomic_DNA"/>
</dbReference>
<proteinExistence type="predicted"/>
<name>W2T0T6_NECAM</name>
<keyword evidence="1" id="KW-0812">Transmembrane</keyword>
<dbReference type="CTD" id="25352735"/>
<keyword evidence="3" id="KW-1185">Reference proteome</keyword>
<dbReference type="GeneID" id="25352735"/>
<dbReference type="Proteomes" id="UP000053676">
    <property type="component" value="Unassembled WGS sequence"/>
</dbReference>
<feature type="transmembrane region" description="Helical" evidence="1">
    <location>
        <begin position="112"/>
        <end position="132"/>
    </location>
</feature>
<accession>W2T0T6</accession>
<evidence type="ECO:0000313" key="2">
    <source>
        <dbReference type="EMBL" id="ETN74841.1"/>
    </source>
</evidence>
<dbReference type="KEGG" id="nai:NECAME_12707"/>
<keyword evidence="1" id="KW-0472">Membrane</keyword>
<evidence type="ECO:0000256" key="1">
    <source>
        <dbReference type="SAM" id="Phobius"/>
    </source>
</evidence>
<organism evidence="2 3">
    <name type="scientific">Necator americanus</name>
    <name type="common">Human hookworm</name>
    <dbReference type="NCBI Taxonomy" id="51031"/>
    <lineage>
        <taxon>Eukaryota</taxon>
        <taxon>Metazoa</taxon>
        <taxon>Ecdysozoa</taxon>
        <taxon>Nematoda</taxon>
        <taxon>Chromadorea</taxon>
        <taxon>Rhabditida</taxon>
        <taxon>Rhabditina</taxon>
        <taxon>Rhabditomorpha</taxon>
        <taxon>Strongyloidea</taxon>
        <taxon>Ancylostomatidae</taxon>
        <taxon>Bunostominae</taxon>
        <taxon>Necator</taxon>
    </lineage>
</organism>